<name>A0A1G5IAJ1_9RHOB</name>
<feature type="signal peptide" evidence="2">
    <location>
        <begin position="1"/>
        <end position="18"/>
    </location>
</feature>
<dbReference type="OrthoDB" id="8673316at2"/>
<dbReference type="AlphaFoldDB" id="A0A1G5IAJ1"/>
<evidence type="ECO:0000313" key="4">
    <source>
        <dbReference type="Proteomes" id="UP000199502"/>
    </source>
</evidence>
<evidence type="ECO:0000256" key="1">
    <source>
        <dbReference type="ARBA" id="ARBA00022729"/>
    </source>
</evidence>
<keyword evidence="1 2" id="KW-0732">Signal</keyword>
<proteinExistence type="predicted"/>
<dbReference type="EMBL" id="FMVT01000008">
    <property type="protein sequence ID" value="SCY72338.1"/>
    <property type="molecule type" value="Genomic_DNA"/>
</dbReference>
<dbReference type="STRING" id="336292.SAMN05660710_02498"/>
<reference evidence="3 4" key="1">
    <citation type="submission" date="2016-10" db="EMBL/GenBank/DDBJ databases">
        <authorList>
            <person name="de Groot N.N."/>
        </authorList>
    </citation>
    <scope>NUCLEOTIDE SEQUENCE [LARGE SCALE GENOMIC DNA]</scope>
    <source>
        <strain evidence="3 4">CGMCC 1.8925</strain>
    </source>
</reference>
<sequence>MRHAVIAAALTLLHLAPAAGFEIESESIFGDESAPRIEVLSTTDTAAFAPVLTAFVARHPGRAIRYVQASSSEIQRAVAEEGAQFDLVISSAMDMQMKLVNDGFAASVELAAPGLPAWARWRDQLWGIALEPVVTLASRSAFADLPLPVNRRELIATLRENADRFQGRIATYDPQVSGVGYFLTAQDDQVSDGFWRLAEVMGRLDARLYCCSSDMIDDLRSGDLAVVYNVVASYAARFRPDDPDLVRIAAEDYTFAIVRSAFLPAGAPDPEGGRELLLFLLSGPAQRLIAETSGVALVPGTGPAPAPQLRPIRLDAGLLVYGDRLRRAGLLAEWQAALNQR</sequence>
<evidence type="ECO:0000256" key="2">
    <source>
        <dbReference type="SAM" id="SignalP"/>
    </source>
</evidence>
<accession>A0A1G5IAJ1</accession>
<dbReference type="Proteomes" id="UP000199502">
    <property type="component" value="Unassembled WGS sequence"/>
</dbReference>
<dbReference type="Pfam" id="PF13531">
    <property type="entry name" value="SBP_bac_11"/>
    <property type="match status" value="1"/>
</dbReference>
<evidence type="ECO:0000313" key="3">
    <source>
        <dbReference type="EMBL" id="SCY72338.1"/>
    </source>
</evidence>
<protein>
    <submittedName>
        <fullName evidence="3">Iron(III) transport system substrate-binding protein</fullName>
    </submittedName>
</protein>
<dbReference type="Gene3D" id="3.40.190.10">
    <property type="entry name" value="Periplasmic binding protein-like II"/>
    <property type="match status" value="2"/>
</dbReference>
<dbReference type="RefSeq" id="WP_090744886.1">
    <property type="nucleotide sequence ID" value="NZ_FMVT01000008.1"/>
</dbReference>
<dbReference type="GO" id="GO:0030288">
    <property type="term" value="C:outer membrane-bounded periplasmic space"/>
    <property type="evidence" value="ECO:0007669"/>
    <property type="project" value="TreeGrafter"/>
</dbReference>
<dbReference type="SUPFAM" id="SSF53850">
    <property type="entry name" value="Periplasmic binding protein-like II"/>
    <property type="match status" value="1"/>
</dbReference>
<dbReference type="PANTHER" id="PTHR30006">
    <property type="entry name" value="THIAMINE-BINDING PERIPLASMIC PROTEIN-RELATED"/>
    <property type="match status" value="1"/>
</dbReference>
<keyword evidence="4" id="KW-1185">Reference proteome</keyword>
<organism evidence="3 4">
    <name type="scientific">Paracoccus tibetensis</name>
    <dbReference type="NCBI Taxonomy" id="336292"/>
    <lineage>
        <taxon>Bacteria</taxon>
        <taxon>Pseudomonadati</taxon>
        <taxon>Pseudomonadota</taxon>
        <taxon>Alphaproteobacteria</taxon>
        <taxon>Rhodobacterales</taxon>
        <taxon>Paracoccaceae</taxon>
        <taxon>Paracoccus</taxon>
    </lineage>
</organism>
<feature type="chain" id="PRO_5011500242" evidence="2">
    <location>
        <begin position="19"/>
        <end position="341"/>
    </location>
</feature>
<dbReference type="PANTHER" id="PTHR30006:SF25">
    <property type="entry name" value="PHOSPHOGLYCERATE TRANSPORT REGULATORY PROTEIN PGTC"/>
    <property type="match status" value="1"/>
</dbReference>
<gene>
    <name evidence="3" type="ORF">SAMN05660710_02498</name>
</gene>